<gene>
    <name evidence="2" type="ORF">DSM5745_04466</name>
</gene>
<sequence>MPAAQQKSELQKKRRARRQKLSAIFDALDRFGSRLSAADLKELGIRHEKEMSLDGNDGPKFFSAYCDVLNKPAPGVLDNYISFDPKHGGKPYYNAQALASYFTYYSARCDCPNEDISPAGICYADYGDHNFGALMDLTFGRRWGVKATWHMPDREAPHMVVAMFSEMAEGIEDALFHGEVKTTIRVMHGRLKKASLRSNLFAPVLIFSAIGEHHLRVIEAYHDGKELVMRTTKLFDLGQRDDDLLVTLSKWHLGGASAKSTKSPESDSLDIGVAETRTIS</sequence>
<dbReference type="EMBL" id="PVWQ01000004">
    <property type="protein sequence ID" value="RDW84140.1"/>
    <property type="molecule type" value="Genomic_DNA"/>
</dbReference>
<accession>A0A3D8SCS2</accession>
<evidence type="ECO:0000256" key="1">
    <source>
        <dbReference type="SAM" id="MobiDB-lite"/>
    </source>
</evidence>
<keyword evidence="3" id="KW-1185">Reference proteome</keyword>
<dbReference type="AlphaFoldDB" id="A0A3D8SCS2"/>
<protein>
    <submittedName>
        <fullName evidence="2">Uncharacterized protein</fullName>
    </submittedName>
</protein>
<name>A0A3D8SCS2_9EURO</name>
<dbReference type="RefSeq" id="XP_026605478.1">
    <property type="nucleotide sequence ID" value="XM_026746482.1"/>
</dbReference>
<organism evidence="2 3">
    <name type="scientific">Aspergillus mulundensis</name>
    <dbReference type="NCBI Taxonomy" id="1810919"/>
    <lineage>
        <taxon>Eukaryota</taxon>
        <taxon>Fungi</taxon>
        <taxon>Dikarya</taxon>
        <taxon>Ascomycota</taxon>
        <taxon>Pezizomycotina</taxon>
        <taxon>Eurotiomycetes</taxon>
        <taxon>Eurotiomycetidae</taxon>
        <taxon>Eurotiales</taxon>
        <taxon>Aspergillaceae</taxon>
        <taxon>Aspergillus</taxon>
        <taxon>Aspergillus subgen. Nidulantes</taxon>
    </lineage>
</organism>
<dbReference type="OrthoDB" id="4177740at2759"/>
<evidence type="ECO:0000313" key="2">
    <source>
        <dbReference type="EMBL" id="RDW84140.1"/>
    </source>
</evidence>
<reference evidence="2 3" key="1">
    <citation type="journal article" date="2018" name="IMA Fungus">
        <title>IMA Genome-F 9: Draft genome sequence of Annulohypoxylon stygium, Aspergillus mulundensis, Berkeleyomyces basicola (syn. Thielaviopsis basicola), Ceratocystis smalleyi, two Cercospora beticola strains, Coleophoma cylindrospora, Fusarium fracticaudum, Phialophora cf. hyalina, and Morchella septimelata.</title>
        <authorList>
            <person name="Wingfield B.D."/>
            <person name="Bills G.F."/>
            <person name="Dong Y."/>
            <person name="Huang W."/>
            <person name="Nel W.J."/>
            <person name="Swalarsk-Parry B.S."/>
            <person name="Vaghefi N."/>
            <person name="Wilken P.M."/>
            <person name="An Z."/>
            <person name="de Beer Z.W."/>
            <person name="De Vos L."/>
            <person name="Chen L."/>
            <person name="Duong T.A."/>
            <person name="Gao Y."/>
            <person name="Hammerbacher A."/>
            <person name="Kikkert J.R."/>
            <person name="Li Y."/>
            <person name="Li H."/>
            <person name="Li K."/>
            <person name="Li Q."/>
            <person name="Liu X."/>
            <person name="Ma X."/>
            <person name="Naidoo K."/>
            <person name="Pethybridge S.J."/>
            <person name="Sun J."/>
            <person name="Steenkamp E.T."/>
            <person name="van der Nest M.A."/>
            <person name="van Wyk S."/>
            <person name="Wingfield M.J."/>
            <person name="Xiong C."/>
            <person name="Yue Q."/>
            <person name="Zhang X."/>
        </authorList>
    </citation>
    <scope>NUCLEOTIDE SEQUENCE [LARGE SCALE GENOMIC DNA]</scope>
    <source>
        <strain evidence="2 3">DSM 5745</strain>
    </source>
</reference>
<proteinExistence type="predicted"/>
<comment type="caution">
    <text evidence="2">The sequence shown here is derived from an EMBL/GenBank/DDBJ whole genome shotgun (WGS) entry which is preliminary data.</text>
</comment>
<dbReference type="GeneID" id="38114836"/>
<evidence type="ECO:0000313" key="3">
    <source>
        <dbReference type="Proteomes" id="UP000256690"/>
    </source>
</evidence>
<dbReference type="Proteomes" id="UP000256690">
    <property type="component" value="Unassembled WGS sequence"/>
</dbReference>
<dbReference type="STRING" id="1810919.A0A3D8SCS2"/>
<feature type="region of interest" description="Disordered" evidence="1">
    <location>
        <begin position="256"/>
        <end position="280"/>
    </location>
</feature>